<comment type="caution">
    <text evidence="2">The sequence shown here is derived from an EMBL/GenBank/DDBJ whole genome shotgun (WGS) entry which is preliminary data.</text>
</comment>
<dbReference type="AlphaFoldDB" id="A0A8H4PW45"/>
<evidence type="ECO:0000313" key="2">
    <source>
        <dbReference type="EMBL" id="KAF4511333.1"/>
    </source>
</evidence>
<feature type="region of interest" description="Disordered" evidence="1">
    <location>
        <begin position="66"/>
        <end position="87"/>
    </location>
</feature>
<name>A0A8H4PW45_9HYPO</name>
<evidence type="ECO:0000256" key="1">
    <source>
        <dbReference type="SAM" id="MobiDB-lite"/>
    </source>
</evidence>
<feature type="region of interest" description="Disordered" evidence="1">
    <location>
        <begin position="183"/>
        <end position="213"/>
    </location>
</feature>
<organism evidence="2 3">
    <name type="scientific">Ophiocordyceps sinensis</name>
    <dbReference type="NCBI Taxonomy" id="72228"/>
    <lineage>
        <taxon>Eukaryota</taxon>
        <taxon>Fungi</taxon>
        <taxon>Dikarya</taxon>
        <taxon>Ascomycota</taxon>
        <taxon>Pezizomycotina</taxon>
        <taxon>Sordariomycetes</taxon>
        <taxon>Hypocreomycetidae</taxon>
        <taxon>Hypocreales</taxon>
        <taxon>Ophiocordycipitaceae</taxon>
        <taxon>Ophiocordyceps</taxon>
    </lineage>
</organism>
<dbReference type="OrthoDB" id="20839at2759"/>
<dbReference type="Proteomes" id="UP000557566">
    <property type="component" value="Unassembled WGS sequence"/>
</dbReference>
<dbReference type="EMBL" id="JAAVMX010000003">
    <property type="protein sequence ID" value="KAF4511333.1"/>
    <property type="molecule type" value="Genomic_DNA"/>
</dbReference>
<protein>
    <submittedName>
        <fullName evidence="2">Uncharacterized protein</fullName>
    </submittedName>
</protein>
<reference evidence="2 3" key="1">
    <citation type="journal article" date="2020" name="Genome Biol. Evol.">
        <title>A new high-quality draft genome assembly of the Chinese cordyceps Ophiocordyceps sinensis.</title>
        <authorList>
            <person name="Shu R."/>
            <person name="Zhang J."/>
            <person name="Meng Q."/>
            <person name="Zhang H."/>
            <person name="Zhou G."/>
            <person name="Li M."/>
            <person name="Wu P."/>
            <person name="Zhao Y."/>
            <person name="Chen C."/>
            <person name="Qin Q."/>
        </authorList>
    </citation>
    <scope>NUCLEOTIDE SEQUENCE [LARGE SCALE GENOMIC DNA]</scope>
    <source>
        <strain evidence="2 3">IOZ07</strain>
    </source>
</reference>
<gene>
    <name evidence="2" type="ORF">G6O67_003141</name>
</gene>
<keyword evidence="3" id="KW-1185">Reference proteome</keyword>
<evidence type="ECO:0000313" key="3">
    <source>
        <dbReference type="Proteomes" id="UP000557566"/>
    </source>
</evidence>
<sequence>MKKEKIKREKGAGATTVVIIHVPPLSRHQRLLPDARRFLTLLLALLLLVLATGSTAGSVSMAAAITASSTSAPRPRSSSSSRSVRSSLNMRTASLPAAQCSLMMDVPTGFIVLRYQRMPPSDRESPGSLPKLPLDWGGVGGPGCSGRSNAGNPWLAGGVSDKSTPLLAEPLLLLRGETSIASEAPCSTMPSPDVLTSMLPPSSPSPSSPSTSSAVSMASASAAAVLVLPNALLTVISDELGASTMIVSSSSSPSRFDSPPADARAASMLASTNVSNSFCSVSYGLFAISDSTRSAVSRYGCTALRIRFPSFRRSRISVKTFRGGAASAASKRRCSATSSTLGAVAMPSPIMSPRSWANESAVT</sequence>
<proteinExistence type="predicted"/>
<accession>A0A8H4PW45</accession>